<comment type="caution">
    <text evidence="12">The sequence shown here is derived from an EMBL/GenBank/DDBJ whole genome shotgun (WGS) entry which is preliminary data.</text>
</comment>
<dbReference type="PRINTS" id="PR00901">
    <property type="entry name" value="PHEROMONEBAR"/>
</dbReference>
<feature type="region of interest" description="Disordered" evidence="10">
    <location>
        <begin position="419"/>
        <end position="442"/>
    </location>
</feature>
<dbReference type="PRINTS" id="PR00899">
    <property type="entry name" value="GPCRSTE3"/>
</dbReference>
<feature type="compositionally biased region" description="Low complexity" evidence="10">
    <location>
        <begin position="328"/>
        <end position="343"/>
    </location>
</feature>
<keyword evidence="9" id="KW-0807">Transducer</keyword>
<evidence type="ECO:0000256" key="5">
    <source>
        <dbReference type="ARBA" id="ARBA00022989"/>
    </source>
</evidence>
<feature type="transmembrane region" description="Helical" evidence="11">
    <location>
        <begin position="278"/>
        <end position="295"/>
    </location>
</feature>
<dbReference type="CDD" id="cd14966">
    <property type="entry name" value="7tmD_STE3"/>
    <property type="match status" value="1"/>
</dbReference>
<keyword evidence="3" id="KW-0589">Pheromone response</keyword>
<keyword evidence="4 11" id="KW-0812">Transmembrane</keyword>
<keyword evidence="6" id="KW-0297">G-protein coupled receptor</keyword>
<feature type="transmembrane region" description="Helical" evidence="11">
    <location>
        <begin position="38"/>
        <end position="57"/>
    </location>
</feature>
<comment type="similarity">
    <text evidence="2">Belongs to the G-protein coupled receptor 4 family.</text>
</comment>
<evidence type="ECO:0000256" key="3">
    <source>
        <dbReference type="ARBA" id="ARBA00022507"/>
    </source>
</evidence>
<feature type="transmembrane region" description="Helical" evidence="11">
    <location>
        <begin position="161"/>
        <end position="187"/>
    </location>
</feature>
<evidence type="ECO:0000256" key="11">
    <source>
        <dbReference type="SAM" id="Phobius"/>
    </source>
</evidence>
<dbReference type="OrthoDB" id="2874149at2759"/>
<dbReference type="InterPro" id="IPR000481">
    <property type="entry name" value="GPCR_Pheromne_B_alpha_rcpt"/>
</dbReference>
<accession>A0A8H5F6Q4</accession>
<dbReference type="PANTHER" id="PTHR28097">
    <property type="entry name" value="PHEROMONE A FACTOR RECEPTOR"/>
    <property type="match status" value="1"/>
</dbReference>
<evidence type="ECO:0000256" key="1">
    <source>
        <dbReference type="ARBA" id="ARBA00004141"/>
    </source>
</evidence>
<dbReference type="GO" id="GO:0004934">
    <property type="term" value="F:mating-type alpha-factor pheromone receptor activity"/>
    <property type="evidence" value="ECO:0007669"/>
    <property type="project" value="InterPro"/>
</dbReference>
<evidence type="ECO:0000256" key="10">
    <source>
        <dbReference type="SAM" id="MobiDB-lite"/>
    </source>
</evidence>
<reference evidence="12 13" key="1">
    <citation type="journal article" date="2020" name="ISME J.">
        <title>Uncovering the hidden diversity of litter-decomposition mechanisms in mushroom-forming fungi.</title>
        <authorList>
            <person name="Floudas D."/>
            <person name="Bentzer J."/>
            <person name="Ahren D."/>
            <person name="Johansson T."/>
            <person name="Persson P."/>
            <person name="Tunlid A."/>
        </authorList>
    </citation>
    <scope>NUCLEOTIDE SEQUENCE [LARGE SCALE GENOMIC DNA]</scope>
    <source>
        <strain evidence="12 13">CBS 175.51</strain>
    </source>
</reference>
<dbReference type="EMBL" id="JAACJK010000163">
    <property type="protein sequence ID" value="KAF5325736.1"/>
    <property type="molecule type" value="Genomic_DNA"/>
</dbReference>
<dbReference type="InterPro" id="IPR001499">
    <property type="entry name" value="GPCR_STE3"/>
</dbReference>
<keyword evidence="8" id="KW-0675">Receptor</keyword>
<evidence type="ECO:0008006" key="14">
    <source>
        <dbReference type="Google" id="ProtNLM"/>
    </source>
</evidence>
<keyword evidence="5 11" id="KW-1133">Transmembrane helix</keyword>
<gene>
    <name evidence="12" type="ORF">D9611_000642</name>
</gene>
<feature type="region of interest" description="Disordered" evidence="10">
    <location>
        <begin position="316"/>
        <end position="363"/>
    </location>
</feature>
<evidence type="ECO:0000256" key="8">
    <source>
        <dbReference type="ARBA" id="ARBA00023170"/>
    </source>
</evidence>
<feature type="compositionally biased region" description="Polar residues" evidence="10">
    <location>
        <begin position="423"/>
        <end position="433"/>
    </location>
</feature>
<organism evidence="12 13">
    <name type="scientific">Ephemerocybe angulata</name>
    <dbReference type="NCBI Taxonomy" id="980116"/>
    <lineage>
        <taxon>Eukaryota</taxon>
        <taxon>Fungi</taxon>
        <taxon>Dikarya</taxon>
        <taxon>Basidiomycota</taxon>
        <taxon>Agaricomycotina</taxon>
        <taxon>Agaricomycetes</taxon>
        <taxon>Agaricomycetidae</taxon>
        <taxon>Agaricales</taxon>
        <taxon>Agaricineae</taxon>
        <taxon>Psathyrellaceae</taxon>
        <taxon>Ephemerocybe</taxon>
    </lineage>
</organism>
<evidence type="ECO:0000256" key="2">
    <source>
        <dbReference type="ARBA" id="ARBA00011085"/>
    </source>
</evidence>
<dbReference type="PANTHER" id="PTHR28097:SF1">
    <property type="entry name" value="PHEROMONE A FACTOR RECEPTOR"/>
    <property type="match status" value="1"/>
</dbReference>
<name>A0A8H5F6Q4_9AGAR</name>
<keyword evidence="7 11" id="KW-0472">Membrane</keyword>
<evidence type="ECO:0000256" key="6">
    <source>
        <dbReference type="ARBA" id="ARBA00023040"/>
    </source>
</evidence>
<feature type="transmembrane region" description="Helical" evidence="11">
    <location>
        <begin position="208"/>
        <end position="234"/>
    </location>
</feature>
<feature type="transmembrane region" description="Helical" evidence="11">
    <location>
        <begin position="12"/>
        <end position="31"/>
    </location>
</feature>
<dbReference type="Proteomes" id="UP000541558">
    <property type="component" value="Unassembled WGS sequence"/>
</dbReference>
<dbReference type="Pfam" id="PF02076">
    <property type="entry name" value="STE3"/>
    <property type="match status" value="1"/>
</dbReference>
<evidence type="ECO:0000313" key="12">
    <source>
        <dbReference type="EMBL" id="KAF5325736.1"/>
    </source>
</evidence>
<evidence type="ECO:0000256" key="9">
    <source>
        <dbReference type="ARBA" id="ARBA00023224"/>
    </source>
</evidence>
<dbReference type="GO" id="GO:0000750">
    <property type="term" value="P:pheromone-dependent signal transduction involved in conjugation with cellular fusion"/>
    <property type="evidence" value="ECO:0007669"/>
    <property type="project" value="TreeGrafter"/>
</dbReference>
<proteinExistence type="inferred from homology"/>
<evidence type="ECO:0000313" key="13">
    <source>
        <dbReference type="Proteomes" id="UP000541558"/>
    </source>
</evidence>
<evidence type="ECO:0000256" key="4">
    <source>
        <dbReference type="ARBA" id="ARBA00022692"/>
    </source>
</evidence>
<dbReference type="AlphaFoldDB" id="A0A8H5F6Q4"/>
<keyword evidence="13" id="KW-1185">Reference proteome</keyword>
<feature type="transmembrane region" description="Helical" evidence="11">
    <location>
        <begin position="117"/>
        <end position="137"/>
    </location>
</feature>
<protein>
    <recommendedName>
        <fullName evidence="14">Pheromone receptor</fullName>
    </recommendedName>
</protein>
<dbReference type="GO" id="GO:0005886">
    <property type="term" value="C:plasma membrane"/>
    <property type="evidence" value="ECO:0007669"/>
    <property type="project" value="TreeGrafter"/>
</dbReference>
<evidence type="ECO:0000256" key="7">
    <source>
        <dbReference type="ARBA" id="ARBA00023136"/>
    </source>
</evidence>
<comment type="subcellular location">
    <subcellularLocation>
        <location evidence="1">Membrane</location>
        <topology evidence="1">Multi-pass membrane protein</topology>
    </subcellularLocation>
</comment>
<sequence length="531" mass="59055">MILNHDPTYPLFPVFSFLGFLVCLIPLPWHIQAWNSGTCAYMIWTALSCLNSFVNSLVWKDHARNIAPVWCDISSKIIIGVSVGIPASVLCISRRLYTLTAVQTVSITPADKRRMVLVDLCIAVGIPVIVMILHYVVQGHRFDILGTVGCYPVVYNSIPAYFVYFMWPLVLGAASFVYSAFTLRFFWLRRAQFTSLFAANSSLTASRYLRLMLLAIMDMLCTVPLGIFTLYFGVKGVGLRPWVSWEDTHFNFGRVVEIQAILWRKDPNYLVSVELTRWLPVVCAFIFFGLFGFAVEAKKEYVRAFWAVATPLGFKRQPSEKPKDPLPSWVKPLKSASSSSKGSTVIPETSFSVPRKAPPTFTSSVSTDIQLDSYSGHGDIESSAGRFSSSSTYLPTPPAYARSPPQHVPFDVSAYSPSEFLESPTTSAESDSATLKGEPSPSDLKWKLSMQSFASRDRFYVDLVDRPFPISPPPFSTATAPMFHRPFSPPLPYPRTAPHPGAIEGPISPDGIVVTIQMVSSISSELPRRHE</sequence>